<dbReference type="InterPro" id="IPR036641">
    <property type="entry name" value="HPT_dom_sf"/>
</dbReference>
<dbReference type="InterPro" id="IPR050595">
    <property type="entry name" value="Bact_response_regulator"/>
</dbReference>
<dbReference type="EMBL" id="JADDOJ010000054">
    <property type="protein sequence ID" value="MBE7941551.1"/>
    <property type="molecule type" value="Genomic_DNA"/>
</dbReference>
<evidence type="ECO:0000256" key="1">
    <source>
        <dbReference type="ARBA" id="ARBA00022553"/>
    </source>
</evidence>
<dbReference type="SUPFAM" id="SSF52172">
    <property type="entry name" value="CheY-like"/>
    <property type="match status" value="1"/>
</dbReference>
<proteinExistence type="predicted"/>
<dbReference type="PANTHER" id="PTHR44591:SF3">
    <property type="entry name" value="RESPONSE REGULATORY DOMAIN-CONTAINING PROTEIN"/>
    <property type="match status" value="1"/>
</dbReference>
<reference evidence="4 5" key="1">
    <citation type="submission" date="2020-10" db="EMBL/GenBank/DDBJ databases">
        <title>Draft genome of Ramlibacter aquaticus LMG 30558.</title>
        <authorList>
            <person name="Props R."/>
        </authorList>
    </citation>
    <scope>NUCLEOTIDE SEQUENCE [LARGE SCALE GENOMIC DNA]</scope>
    <source>
        <strain evidence="4 5">LMG 30558</strain>
    </source>
</reference>
<dbReference type="Proteomes" id="UP000715965">
    <property type="component" value="Unassembled WGS sequence"/>
</dbReference>
<dbReference type="SMART" id="SM00448">
    <property type="entry name" value="REC"/>
    <property type="match status" value="1"/>
</dbReference>
<evidence type="ECO:0000256" key="2">
    <source>
        <dbReference type="PROSITE-ProRule" id="PRU00169"/>
    </source>
</evidence>
<organism evidence="4 5">
    <name type="scientific">Ramlibacter aquaticus</name>
    <dbReference type="NCBI Taxonomy" id="2780094"/>
    <lineage>
        <taxon>Bacteria</taxon>
        <taxon>Pseudomonadati</taxon>
        <taxon>Pseudomonadota</taxon>
        <taxon>Betaproteobacteria</taxon>
        <taxon>Burkholderiales</taxon>
        <taxon>Comamonadaceae</taxon>
        <taxon>Ramlibacter</taxon>
    </lineage>
</organism>
<dbReference type="CDD" id="cd00156">
    <property type="entry name" value="REC"/>
    <property type="match status" value="1"/>
</dbReference>
<accession>A0ABR9SGS7</accession>
<dbReference type="RefSeq" id="WP_193781089.1">
    <property type="nucleotide sequence ID" value="NZ_JADDOJ010000054.1"/>
</dbReference>
<dbReference type="PROSITE" id="PS50110">
    <property type="entry name" value="RESPONSE_REGULATORY"/>
    <property type="match status" value="1"/>
</dbReference>
<feature type="modified residue" description="4-aspartylphosphate" evidence="2">
    <location>
        <position position="52"/>
    </location>
</feature>
<sequence length="231" mass="25024">MKILIVDDDEIARISLSNILSHAGAEIVQAEDGEQAWALLEGGLRPAACCSDVVMPHLDGLGLLARARGHMVLKDLPFVLISSAADRSTVETAIAHGVAGYILKPFLAVQTRATVDRVVRERRAARSEHFLVTRRRLDVSLERLEQMLALFRTEAQTLAQAMAQGPAPEHTGELQRLHGSSLLLGLWKVAAFLSAAMGVDVSPADRLLAVREAEMLVEDQLEDLTQLAPAA</sequence>
<comment type="caution">
    <text evidence="4">The sequence shown here is derived from an EMBL/GenBank/DDBJ whole genome shotgun (WGS) entry which is preliminary data.</text>
</comment>
<keyword evidence="1 2" id="KW-0597">Phosphoprotein</keyword>
<evidence type="ECO:0000259" key="3">
    <source>
        <dbReference type="PROSITE" id="PS50110"/>
    </source>
</evidence>
<dbReference type="SUPFAM" id="SSF47226">
    <property type="entry name" value="Histidine-containing phosphotransfer domain, HPT domain"/>
    <property type="match status" value="1"/>
</dbReference>
<dbReference type="InterPro" id="IPR011006">
    <property type="entry name" value="CheY-like_superfamily"/>
</dbReference>
<feature type="domain" description="Response regulatory" evidence="3">
    <location>
        <begin position="2"/>
        <end position="119"/>
    </location>
</feature>
<gene>
    <name evidence="4" type="ORF">IM725_13310</name>
</gene>
<evidence type="ECO:0000313" key="5">
    <source>
        <dbReference type="Proteomes" id="UP000715965"/>
    </source>
</evidence>
<dbReference type="PANTHER" id="PTHR44591">
    <property type="entry name" value="STRESS RESPONSE REGULATOR PROTEIN 1"/>
    <property type="match status" value="1"/>
</dbReference>
<evidence type="ECO:0000313" key="4">
    <source>
        <dbReference type="EMBL" id="MBE7941551.1"/>
    </source>
</evidence>
<protein>
    <submittedName>
        <fullName evidence="4">Response regulator</fullName>
    </submittedName>
</protein>
<name>A0ABR9SGS7_9BURK</name>
<dbReference type="InterPro" id="IPR001789">
    <property type="entry name" value="Sig_transdc_resp-reg_receiver"/>
</dbReference>
<keyword evidence="5" id="KW-1185">Reference proteome</keyword>
<dbReference type="Pfam" id="PF00072">
    <property type="entry name" value="Response_reg"/>
    <property type="match status" value="1"/>
</dbReference>
<dbReference type="Gene3D" id="3.40.50.2300">
    <property type="match status" value="1"/>
</dbReference>